<name>A0A1K0J4I5_CUPNE</name>
<protein>
    <submittedName>
        <fullName evidence="1">Uncharacterized protein</fullName>
    </submittedName>
</protein>
<reference evidence="1" key="1">
    <citation type="submission" date="2016-09" db="EMBL/GenBank/DDBJ databases">
        <authorList>
            <person name="Capua I."/>
            <person name="De Benedictis P."/>
            <person name="Joannis T."/>
            <person name="Lombin L.H."/>
            <person name="Cattoli G."/>
        </authorList>
    </citation>
    <scope>NUCLEOTIDE SEQUENCE</scope>
    <source>
        <strain evidence="1">B9</strain>
    </source>
</reference>
<gene>
    <name evidence="1" type="ORF">CNECB9_1450001</name>
</gene>
<accession>A0A1K0J4I5</accession>
<dbReference type="EMBL" id="FMSH01000052">
    <property type="protein sequence ID" value="SCU73969.1"/>
    <property type="molecule type" value="Genomic_DNA"/>
</dbReference>
<dbReference type="AlphaFoldDB" id="A0A1K0J4I5"/>
<organism evidence="1">
    <name type="scientific">Cupriavidus necator</name>
    <name type="common">Alcaligenes eutrophus</name>
    <name type="synonym">Ralstonia eutropha</name>
    <dbReference type="NCBI Taxonomy" id="106590"/>
    <lineage>
        <taxon>Bacteria</taxon>
        <taxon>Pseudomonadati</taxon>
        <taxon>Pseudomonadota</taxon>
        <taxon>Betaproteobacteria</taxon>
        <taxon>Burkholderiales</taxon>
        <taxon>Burkholderiaceae</taxon>
        <taxon>Cupriavidus</taxon>
    </lineage>
</organism>
<evidence type="ECO:0000313" key="1">
    <source>
        <dbReference type="EMBL" id="SCU73969.1"/>
    </source>
</evidence>
<proteinExistence type="predicted"/>
<sequence length="120" mass="13104">MHGCAPRPTSVSLQCLALQHGQFTQYLRLVRQPDREGKQAFPAPLIKIHRIQTRGTMIAGHEQETMKLCRTLDSKAQRILARTVGGHEHVGTIVFRCDAVMAMAIHGTPPHAMSAGADAA</sequence>